<dbReference type="OrthoDB" id="288532at2"/>
<dbReference type="GO" id="GO:0016020">
    <property type="term" value="C:membrane"/>
    <property type="evidence" value="ECO:0007669"/>
    <property type="project" value="InterPro"/>
</dbReference>
<organism evidence="8 9">
    <name type="scientific">Alteromonas lipolytica</name>
    <dbReference type="NCBI Taxonomy" id="1856405"/>
    <lineage>
        <taxon>Bacteria</taxon>
        <taxon>Pseudomonadati</taxon>
        <taxon>Pseudomonadota</taxon>
        <taxon>Gammaproteobacteria</taxon>
        <taxon>Alteromonadales</taxon>
        <taxon>Alteromonadaceae</taxon>
        <taxon>Alteromonas/Salinimonas group</taxon>
        <taxon>Alteromonas</taxon>
    </lineage>
</organism>
<evidence type="ECO:0000256" key="4">
    <source>
        <dbReference type="ARBA" id="ARBA00022989"/>
    </source>
</evidence>
<dbReference type="EMBL" id="MJIC01000009">
    <property type="protein sequence ID" value="OFI35487.1"/>
    <property type="molecule type" value="Genomic_DNA"/>
</dbReference>
<protein>
    <submittedName>
        <fullName evidence="8">Sulfotransferase</fullName>
    </submittedName>
</protein>
<reference evidence="8 9" key="1">
    <citation type="submission" date="2016-09" db="EMBL/GenBank/DDBJ databases">
        <title>Alteromonas lipolytica, a new species isolated from sea water.</title>
        <authorList>
            <person name="Wu Y.-H."/>
            <person name="Cheng H."/>
            <person name="Xu X.-W."/>
        </authorList>
    </citation>
    <scope>NUCLEOTIDE SEQUENCE [LARGE SCALE GENOMIC DNA]</scope>
    <source>
        <strain evidence="8 9">JW12</strain>
    </source>
</reference>
<keyword evidence="7" id="KW-0325">Glycoprotein</keyword>
<proteinExistence type="predicted"/>
<keyword evidence="4" id="KW-1133">Transmembrane helix</keyword>
<keyword evidence="9" id="KW-1185">Reference proteome</keyword>
<gene>
    <name evidence="8" type="ORF">BFC17_12020</name>
</gene>
<dbReference type="Proteomes" id="UP000176037">
    <property type="component" value="Unassembled WGS sequence"/>
</dbReference>
<evidence type="ECO:0000313" key="8">
    <source>
        <dbReference type="EMBL" id="OFI35487.1"/>
    </source>
</evidence>
<keyword evidence="3" id="KW-0812">Transmembrane</keyword>
<dbReference type="InterPro" id="IPR018011">
    <property type="entry name" value="Carb_sulfotrans_8-10"/>
</dbReference>
<dbReference type="GO" id="GO:0016051">
    <property type="term" value="P:carbohydrate biosynthetic process"/>
    <property type="evidence" value="ECO:0007669"/>
    <property type="project" value="InterPro"/>
</dbReference>
<comment type="caution">
    <text evidence="8">The sequence shown here is derived from an EMBL/GenBank/DDBJ whole genome shotgun (WGS) entry which is preliminary data.</text>
</comment>
<evidence type="ECO:0000256" key="3">
    <source>
        <dbReference type="ARBA" id="ARBA00022692"/>
    </source>
</evidence>
<keyword evidence="6" id="KW-0472">Membrane</keyword>
<accession>A0A1E8FHR5</accession>
<dbReference type="PANTHER" id="PTHR12137:SF54">
    <property type="entry name" value="CARBOHYDRATE SULFOTRANSFERASE"/>
    <property type="match status" value="1"/>
</dbReference>
<name>A0A1E8FHR5_9ALTE</name>
<dbReference type="Gene3D" id="3.40.50.300">
    <property type="entry name" value="P-loop containing nucleotide triphosphate hydrolases"/>
    <property type="match status" value="1"/>
</dbReference>
<dbReference type="AlphaFoldDB" id="A0A1E8FHR5"/>
<evidence type="ECO:0000256" key="7">
    <source>
        <dbReference type="ARBA" id="ARBA00023180"/>
    </source>
</evidence>
<evidence type="ECO:0000256" key="6">
    <source>
        <dbReference type="ARBA" id="ARBA00023136"/>
    </source>
</evidence>
<comment type="subcellular location">
    <subcellularLocation>
        <location evidence="1">Golgi apparatus membrane</location>
        <topology evidence="1">Single-pass type II membrane protein</topology>
    </subcellularLocation>
</comment>
<dbReference type="RefSeq" id="WP_070175231.1">
    <property type="nucleotide sequence ID" value="NZ_BMJR01000006.1"/>
</dbReference>
<evidence type="ECO:0000256" key="1">
    <source>
        <dbReference type="ARBA" id="ARBA00004323"/>
    </source>
</evidence>
<keyword evidence="5" id="KW-0333">Golgi apparatus</keyword>
<evidence type="ECO:0000256" key="2">
    <source>
        <dbReference type="ARBA" id="ARBA00022679"/>
    </source>
</evidence>
<evidence type="ECO:0000256" key="5">
    <source>
        <dbReference type="ARBA" id="ARBA00023034"/>
    </source>
</evidence>
<dbReference type="Pfam" id="PF03567">
    <property type="entry name" value="Sulfotransfer_2"/>
    <property type="match status" value="1"/>
</dbReference>
<dbReference type="GO" id="GO:0008146">
    <property type="term" value="F:sulfotransferase activity"/>
    <property type="evidence" value="ECO:0007669"/>
    <property type="project" value="InterPro"/>
</dbReference>
<dbReference type="SUPFAM" id="SSF52540">
    <property type="entry name" value="P-loop containing nucleoside triphosphate hydrolases"/>
    <property type="match status" value="1"/>
</dbReference>
<dbReference type="InterPro" id="IPR005331">
    <property type="entry name" value="Sulfotransferase"/>
</dbReference>
<evidence type="ECO:0000313" key="9">
    <source>
        <dbReference type="Proteomes" id="UP000176037"/>
    </source>
</evidence>
<sequence>MLLSHKHQFLFVHIAKTGGTSVRDALSQYRWDARYGLPQFVVNKLSQLCGHKLGCRFPRHSKVIAAKEMLPAEYFTALYKFAFVRNPWDLQVSSYHHIKRERPHLVEGFANFDSFMRYKLDPERSYQYHIDTSMQLQTDYLVDLHGTLCMDFIAKYESLQDDFNTICQHLNLPLVTLPHKRKATDRASYHSYYSDDLAEQVGTRFKRDIDLLNYQY</sequence>
<keyword evidence="2 8" id="KW-0808">Transferase</keyword>
<dbReference type="InterPro" id="IPR027417">
    <property type="entry name" value="P-loop_NTPase"/>
</dbReference>
<dbReference type="STRING" id="1856405.BFC17_12020"/>
<dbReference type="PANTHER" id="PTHR12137">
    <property type="entry name" value="CARBOHYDRATE SULFOTRANSFERASE"/>
    <property type="match status" value="1"/>
</dbReference>